<feature type="transmembrane region" description="Helical" evidence="2">
    <location>
        <begin position="20"/>
        <end position="40"/>
    </location>
</feature>
<keyword evidence="4" id="KW-1185">Reference proteome</keyword>
<sequence length="184" mass="20296">MTLRFEPSASTFGDLERLHAIWLLATCLLATLFESLFAPLTGKRRGLRAFQESYALDRLPPLTPEERRTLPILSGCIACGLCDLGEGLRVARSAGVYAGTMDLMLASSRSMPDFDAAMRSFAAVPEERLAELERRCPARVPMQKVAAFVRAKGLLEEEEVRHSQTAMAARASRGRRGNAERRGN</sequence>
<dbReference type="RefSeq" id="WP_394849373.1">
    <property type="nucleotide sequence ID" value="NZ_CP089982.1"/>
</dbReference>
<reference evidence="3 4" key="1">
    <citation type="submission" date="2021-12" db="EMBL/GenBank/DDBJ databases">
        <title>Discovery of the Pendulisporaceae a myxobacterial family with distinct sporulation behavior and unique specialized metabolism.</title>
        <authorList>
            <person name="Garcia R."/>
            <person name="Popoff A."/>
            <person name="Bader C.D."/>
            <person name="Loehr J."/>
            <person name="Walesch S."/>
            <person name="Walt C."/>
            <person name="Boldt J."/>
            <person name="Bunk B."/>
            <person name="Haeckl F.J.F.P.J."/>
            <person name="Gunesch A.P."/>
            <person name="Birkelbach J."/>
            <person name="Nuebel U."/>
            <person name="Pietschmann T."/>
            <person name="Bach T."/>
            <person name="Mueller R."/>
        </authorList>
    </citation>
    <scope>NUCLEOTIDE SEQUENCE [LARGE SCALE GENOMIC DNA]</scope>
    <source>
        <strain evidence="3 4">MSr12523</strain>
    </source>
</reference>
<feature type="region of interest" description="Disordered" evidence="1">
    <location>
        <begin position="161"/>
        <end position="184"/>
    </location>
</feature>
<keyword evidence="2" id="KW-0812">Transmembrane</keyword>
<keyword evidence="2" id="KW-0472">Membrane</keyword>
<protein>
    <submittedName>
        <fullName evidence="3">Uncharacterized protein</fullName>
    </submittedName>
</protein>
<dbReference type="EMBL" id="CP089982">
    <property type="protein sequence ID" value="WXA98758.1"/>
    <property type="molecule type" value="Genomic_DNA"/>
</dbReference>
<proteinExistence type="predicted"/>
<evidence type="ECO:0000256" key="2">
    <source>
        <dbReference type="SAM" id="Phobius"/>
    </source>
</evidence>
<gene>
    <name evidence="3" type="ORF">LZC95_18245</name>
</gene>
<evidence type="ECO:0000313" key="3">
    <source>
        <dbReference type="EMBL" id="WXA98758.1"/>
    </source>
</evidence>
<keyword evidence="2" id="KW-1133">Transmembrane helix</keyword>
<organism evidence="3 4">
    <name type="scientific">Pendulispora brunnea</name>
    <dbReference type="NCBI Taxonomy" id="2905690"/>
    <lineage>
        <taxon>Bacteria</taxon>
        <taxon>Pseudomonadati</taxon>
        <taxon>Myxococcota</taxon>
        <taxon>Myxococcia</taxon>
        <taxon>Myxococcales</taxon>
        <taxon>Sorangiineae</taxon>
        <taxon>Pendulisporaceae</taxon>
        <taxon>Pendulispora</taxon>
    </lineage>
</organism>
<evidence type="ECO:0000313" key="4">
    <source>
        <dbReference type="Proteomes" id="UP001379533"/>
    </source>
</evidence>
<accession>A0ABZ2KJA4</accession>
<evidence type="ECO:0000256" key="1">
    <source>
        <dbReference type="SAM" id="MobiDB-lite"/>
    </source>
</evidence>
<dbReference type="Proteomes" id="UP001379533">
    <property type="component" value="Chromosome"/>
</dbReference>
<name>A0ABZ2KJA4_9BACT</name>